<dbReference type="PATRIC" id="fig|946483.4.peg.2165"/>
<dbReference type="NCBIfam" id="TIGR01509">
    <property type="entry name" value="HAD-SF-IA-v3"/>
    <property type="match status" value="1"/>
</dbReference>
<dbReference type="NCBIfam" id="TIGR01449">
    <property type="entry name" value="PGP_bact"/>
    <property type="match status" value="1"/>
</dbReference>
<keyword evidence="10" id="KW-0460">Magnesium</keyword>
<keyword evidence="7" id="KW-0113">Calvin cycle</keyword>
<dbReference type="GO" id="GO:0046872">
    <property type="term" value="F:metal ion binding"/>
    <property type="evidence" value="ECO:0007669"/>
    <property type="project" value="UniProtKB-KW"/>
</dbReference>
<comment type="similarity">
    <text evidence="4">Belongs to the HAD-like hydrolase superfamily. CbbY/CbbZ/Gph/YieH family.</text>
</comment>
<dbReference type="GO" id="GO:0008967">
    <property type="term" value="F:phosphoglycolate phosphatase activity"/>
    <property type="evidence" value="ECO:0007669"/>
    <property type="project" value="UniProtKB-EC"/>
</dbReference>
<comment type="function">
    <text evidence="12">Specifically catalyzes the dephosphorylation of 2-phosphoglycolate. Is involved in the dissimilation of the intracellular 2-phosphoglycolate formed during the DNA repair of 3'-phosphoglycolate ends, a major class of DNA lesions induced by oxidative stress.</text>
</comment>
<evidence type="ECO:0000313" key="13">
    <source>
        <dbReference type="EMBL" id="AGX88220.1"/>
    </source>
</evidence>
<dbReference type="InterPro" id="IPR023198">
    <property type="entry name" value="PGP-like_dom2"/>
</dbReference>
<dbReference type="Pfam" id="PF13419">
    <property type="entry name" value="HAD_2"/>
    <property type="match status" value="1"/>
</dbReference>
<evidence type="ECO:0000256" key="7">
    <source>
        <dbReference type="ARBA" id="ARBA00022567"/>
    </source>
</evidence>
<evidence type="ECO:0000256" key="8">
    <source>
        <dbReference type="ARBA" id="ARBA00022723"/>
    </source>
</evidence>
<dbReference type="EMBL" id="CP004885">
    <property type="protein sequence ID" value="AGX88220.1"/>
    <property type="molecule type" value="Genomic_DNA"/>
</dbReference>
<name>U5NA74_9BURK</name>
<dbReference type="InterPro" id="IPR050155">
    <property type="entry name" value="HAD-like_hydrolase_sf"/>
</dbReference>
<keyword evidence="8" id="KW-0479">Metal-binding</keyword>
<dbReference type="SUPFAM" id="SSF56784">
    <property type="entry name" value="HAD-like"/>
    <property type="match status" value="1"/>
</dbReference>
<evidence type="ECO:0000256" key="3">
    <source>
        <dbReference type="ARBA" id="ARBA00004818"/>
    </source>
</evidence>
<dbReference type="HOGENOM" id="CLU_045011_19_1_4"/>
<dbReference type="InterPro" id="IPR041492">
    <property type="entry name" value="HAD_2"/>
</dbReference>
<evidence type="ECO:0000256" key="9">
    <source>
        <dbReference type="ARBA" id="ARBA00022801"/>
    </source>
</evidence>
<dbReference type="STRING" id="946483.Cenrod_2150"/>
<evidence type="ECO:0000256" key="2">
    <source>
        <dbReference type="ARBA" id="ARBA00001946"/>
    </source>
</evidence>
<proteinExistence type="inferred from homology"/>
<comment type="catalytic activity">
    <reaction evidence="1">
        <text>2-phosphoglycolate + H2O = glycolate + phosphate</text>
        <dbReference type="Rhea" id="RHEA:14369"/>
        <dbReference type="ChEBI" id="CHEBI:15377"/>
        <dbReference type="ChEBI" id="CHEBI:29805"/>
        <dbReference type="ChEBI" id="CHEBI:43474"/>
        <dbReference type="ChEBI" id="CHEBI:58033"/>
        <dbReference type="EC" id="3.1.3.18"/>
    </reaction>
</comment>
<dbReference type="SFLD" id="SFLDG01129">
    <property type="entry name" value="C1.5:_HAD__Beta-PGM__Phosphata"/>
    <property type="match status" value="1"/>
</dbReference>
<comment type="cofactor">
    <cofactor evidence="2">
        <name>Mg(2+)</name>
        <dbReference type="ChEBI" id="CHEBI:18420"/>
    </cofactor>
</comment>
<evidence type="ECO:0000256" key="1">
    <source>
        <dbReference type="ARBA" id="ARBA00000830"/>
    </source>
</evidence>
<evidence type="ECO:0000256" key="11">
    <source>
        <dbReference type="ARBA" id="ARBA00023277"/>
    </source>
</evidence>
<evidence type="ECO:0000313" key="14">
    <source>
        <dbReference type="Proteomes" id="UP000017184"/>
    </source>
</evidence>
<dbReference type="InterPro" id="IPR006439">
    <property type="entry name" value="HAD-SF_hydro_IA"/>
</dbReference>
<dbReference type="AlphaFoldDB" id="U5NA74"/>
<protein>
    <recommendedName>
        <fullName evidence="6">phosphoglycolate phosphatase</fullName>
        <ecNumber evidence="6">3.1.3.18</ecNumber>
    </recommendedName>
</protein>
<evidence type="ECO:0000256" key="10">
    <source>
        <dbReference type="ARBA" id="ARBA00022842"/>
    </source>
</evidence>
<comment type="subunit">
    <text evidence="5">Homotrimer.</text>
</comment>
<gene>
    <name evidence="13" type="ORF">Cenrod_2150</name>
</gene>
<dbReference type="SFLD" id="SFLDS00003">
    <property type="entry name" value="Haloacid_Dehalogenase"/>
    <property type="match status" value="1"/>
</dbReference>
<comment type="pathway">
    <text evidence="3">Organic acid metabolism; glycolate biosynthesis; glycolate from 2-phosphoglycolate: step 1/1.</text>
</comment>
<dbReference type="KEGG" id="cbx:Cenrod_2150"/>
<dbReference type="GO" id="GO:0006281">
    <property type="term" value="P:DNA repair"/>
    <property type="evidence" value="ECO:0007669"/>
    <property type="project" value="TreeGrafter"/>
</dbReference>
<accession>U5NA74</accession>
<dbReference type="SFLD" id="SFLDG01135">
    <property type="entry name" value="C1.5.6:_HAD__Beta-PGM__Phospha"/>
    <property type="match status" value="1"/>
</dbReference>
<dbReference type="InterPro" id="IPR023214">
    <property type="entry name" value="HAD_sf"/>
</dbReference>
<organism evidence="13 14">
    <name type="scientific">Candidatus Symbiobacter mobilis CR</name>
    <dbReference type="NCBI Taxonomy" id="946483"/>
    <lineage>
        <taxon>Bacteria</taxon>
        <taxon>Pseudomonadati</taxon>
        <taxon>Pseudomonadota</taxon>
        <taxon>Betaproteobacteria</taxon>
        <taxon>Burkholderiales</taxon>
        <taxon>Comamonadaceae</taxon>
    </lineage>
</organism>
<evidence type="ECO:0000256" key="6">
    <source>
        <dbReference type="ARBA" id="ARBA00013078"/>
    </source>
</evidence>
<keyword evidence="9" id="KW-0378">Hydrolase</keyword>
<dbReference type="GO" id="GO:0019253">
    <property type="term" value="P:reductive pentose-phosphate cycle"/>
    <property type="evidence" value="ECO:0007669"/>
    <property type="project" value="UniProtKB-KW"/>
</dbReference>
<dbReference type="PRINTS" id="PR00413">
    <property type="entry name" value="HADHALOGNASE"/>
</dbReference>
<dbReference type="Proteomes" id="UP000017184">
    <property type="component" value="Chromosome"/>
</dbReference>
<dbReference type="Gene3D" id="3.40.50.1000">
    <property type="entry name" value="HAD superfamily/HAD-like"/>
    <property type="match status" value="1"/>
</dbReference>
<reference evidence="13 14" key="1">
    <citation type="journal article" date="2013" name="Genome Biol.">
        <title>Genomic analysis reveals key aspects of prokaryotic symbiosis in the phototrophic consortium "Chlorochromatium aggregatum".</title>
        <authorList>
            <person name="Liu Z."/>
            <person name="Muller J."/>
            <person name="Li T."/>
            <person name="Alvey R.M."/>
            <person name="Vogl K."/>
            <person name="Frigaard N.U."/>
            <person name="Rockwell N.C."/>
            <person name="Boyd E.S."/>
            <person name="Tomsho L.P."/>
            <person name="Schuster S.C."/>
            <person name="Henke P."/>
            <person name="Rohde M."/>
            <person name="Overmann J."/>
            <person name="Bryant D.A."/>
        </authorList>
    </citation>
    <scope>NUCLEOTIDE SEQUENCE [LARGE SCALE GENOMIC DNA]</scope>
    <source>
        <strain evidence="13">CR</strain>
    </source>
</reference>
<keyword evidence="14" id="KW-1185">Reference proteome</keyword>
<dbReference type="RefSeq" id="WP_022775397.1">
    <property type="nucleotide sequence ID" value="NC_022576.1"/>
</dbReference>
<dbReference type="GO" id="GO:0005829">
    <property type="term" value="C:cytosol"/>
    <property type="evidence" value="ECO:0007669"/>
    <property type="project" value="TreeGrafter"/>
</dbReference>
<dbReference type="NCBIfam" id="TIGR01549">
    <property type="entry name" value="HAD-SF-IA-v1"/>
    <property type="match status" value="1"/>
</dbReference>
<keyword evidence="11" id="KW-0119">Carbohydrate metabolism</keyword>
<dbReference type="InterPro" id="IPR037512">
    <property type="entry name" value="PGPase_prok"/>
</dbReference>
<dbReference type="EC" id="3.1.3.18" evidence="6"/>
<dbReference type="Gene3D" id="1.10.150.240">
    <property type="entry name" value="Putative phosphatase, domain 2"/>
    <property type="match status" value="1"/>
</dbReference>
<evidence type="ECO:0000256" key="5">
    <source>
        <dbReference type="ARBA" id="ARBA00011233"/>
    </source>
</evidence>
<dbReference type="PANTHER" id="PTHR43434">
    <property type="entry name" value="PHOSPHOGLYCOLATE PHOSPHATASE"/>
    <property type="match status" value="1"/>
</dbReference>
<evidence type="ECO:0000256" key="4">
    <source>
        <dbReference type="ARBA" id="ARBA00006171"/>
    </source>
</evidence>
<sequence>MSVLRPFDLVMFDLDGTLVDSAPEIADAVCDTLHRLALPTVTLEQVIGWVGRGTRELLVEVLAYLTHFPPERVRTSALLAVVVTEFRWYYRNRCGTHCVLFPHVRETLDALRQQGTRLALVTNKDAHFTHVVLERLGLMPSFDLVISGDTLPQRKPDPSGVQLCLDRFGVQRERALFVGDSAVDVATARNAGVPIWAVPYGYNAGRPVVEDKPDRLIFNCSALLDL</sequence>
<evidence type="ECO:0000256" key="12">
    <source>
        <dbReference type="ARBA" id="ARBA00059247"/>
    </source>
</evidence>
<dbReference type="eggNOG" id="COG0546">
    <property type="taxonomic scope" value="Bacteria"/>
</dbReference>
<dbReference type="InterPro" id="IPR036412">
    <property type="entry name" value="HAD-like_sf"/>
</dbReference>
<dbReference type="PANTHER" id="PTHR43434:SF1">
    <property type="entry name" value="PHOSPHOGLYCOLATE PHOSPHATASE"/>
    <property type="match status" value="1"/>
</dbReference>
<dbReference type="FunFam" id="3.40.50.1000:FF:000022">
    <property type="entry name" value="Phosphoglycolate phosphatase"/>
    <property type="match status" value="1"/>
</dbReference>